<protein>
    <submittedName>
        <fullName evidence="9">PLP-dependent aminotransferase family protein</fullName>
    </submittedName>
</protein>
<dbReference type="Proteomes" id="UP000308230">
    <property type="component" value="Unassembled WGS sequence"/>
</dbReference>
<keyword evidence="7" id="KW-0804">Transcription</keyword>
<dbReference type="InterPro" id="IPR015421">
    <property type="entry name" value="PyrdxlP-dep_Trfase_major"/>
</dbReference>
<evidence type="ECO:0000256" key="6">
    <source>
        <dbReference type="ARBA" id="ARBA00023125"/>
    </source>
</evidence>
<dbReference type="GO" id="GO:0008483">
    <property type="term" value="F:transaminase activity"/>
    <property type="evidence" value="ECO:0007669"/>
    <property type="project" value="UniProtKB-KW"/>
</dbReference>
<dbReference type="RefSeq" id="WP_138124664.1">
    <property type="nucleotide sequence ID" value="NZ_SWLG01000004.1"/>
</dbReference>
<dbReference type="SUPFAM" id="SSF46785">
    <property type="entry name" value="Winged helix' DNA-binding domain"/>
    <property type="match status" value="1"/>
</dbReference>
<dbReference type="Gene3D" id="1.10.10.10">
    <property type="entry name" value="Winged helix-like DNA-binding domain superfamily/Winged helix DNA-binding domain"/>
    <property type="match status" value="1"/>
</dbReference>
<evidence type="ECO:0000256" key="4">
    <source>
        <dbReference type="ARBA" id="ARBA00022898"/>
    </source>
</evidence>
<comment type="caution">
    <text evidence="9">The sequence shown here is derived from an EMBL/GenBank/DDBJ whole genome shotgun (WGS) entry which is preliminary data.</text>
</comment>
<comment type="cofactor">
    <cofactor evidence="1">
        <name>pyridoxal 5'-phosphate</name>
        <dbReference type="ChEBI" id="CHEBI:597326"/>
    </cofactor>
</comment>
<gene>
    <name evidence="9" type="ORF">FCL54_06895</name>
</gene>
<keyword evidence="3 9" id="KW-0032">Aminotransferase</keyword>
<reference evidence="9 10" key="1">
    <citation type="submission" date="2019-04" db="EMBL/GenBank/DDBJ databases">
        <title>Bacillus caeni sp. nov., a bacterium isolated from mangrove sediment.</title>
        <authorList>
            <person name="Huang H."/>
            <person name="Mo K."/>
            <person name="Hu Y."/>
        </authorList>
    </citation>
    <scope>NUCLEOTIDE SEQUENCE [LARGE SCALE GENOMIC DNA]</scope>
    <source>
        <strain evidence="9 10">HB172195</strain>
    </source>
</reference>
<proteinExistence type="inferred from homology"/>
<sequence>MTLQLNVGGQNSKPIYKQIVQYFEEMILNGDLDAGAPLPTERDLAVQLGVNRSTITTAYAELRASGLVYSKQGSGTRVSHNAWDLLPQRFVNWSNVRNVSFAPMLPIAKRILEVTSNQDVINLATGRLSNDLYPQDSYKLLMQQILKNTDLTRVDEQELKKALASHFFADQDIVAEPYELLTTSGIQQAILLLIHCLLSPGDSVAIECPSYTYTNKLFTSAGVKMVRLPIDKQGIKPEEIYELYNRHRIKMVITNPTYQNPTGTTLTIERRKKLLEICSDLHVPIIEIDCFSTLSYNGDQPPSLYSLNKTKGLVIQIGNITEALGPELDIGWLLASKNLIERFEDAKYQMGLGASSFTEKIASELLLSGYWRDNRTDLQENLTRRKDITLSALKQYAGNSLTFIEPEGGFYLWCKLNGMTREKDLLETLIQHGVVAVPGGIYGVDKGFIRLSFAHCEEERINEGVKRLCNAIGETKHKLYSDSID</sequence>
<dbReference type="Gene3D" id="3.40.640.10">
    <property type="entry name" value="Type I PLP-dependent aspartate aminotransferase-like (Major domain)"/>
    <property type="match status" value="1"/>
</dbReference>
<dbReference type="Gene3D" id="3.90.1150.10">
    <property type="entry name" value="Aspartate Aminotransferase, domain 1"/>
    <property type="match status" value="1"/>
</dbReference>
<name>A0A5R9FBI7_9BACL</name>
<dbReference type="AlphaFoldDB" id="A0A5R9FBI7"/>
<dbReference type="InterPro" id="IPR036390">
    <property type="entry name" value="WH_DNA-bd_sf"/>
</dbReference>
<dbReference type="Pfam" id="PF00392">
    <property type="entry name" value="GntR"/>
    <property type="match status" value="1"/>
</dbReference>
<evidence type="ECO:0000256" key="2">
    <source>
        <dbReference type="ARBA" id="ARBA00005384"/>
    </source>
</evidence>
<dbReference type="GO" id="GO:0030170">
    <property type="term" value="F:pyridoxal phosphate binding"/>
    <property type="evidence" value="ECO:0007669"/>
    <property type="project" value="InterPro"/>
</dbReference>
<dbReference type="InterPro" id="IPR015422">
    <property type="entry name" value="PyrdxlP-dep_Trfase_small"/>
</dbReference>
<keyword evidence="9" id="KW-0808">Transferase</keyword>
<evidence type="ECO:0000256" key="7">
    <source>
        <dbReference type="ARBA" id="ARBA00023163"/>
    </source>
</evidence>
<dbReference type="InterPro" id="IPR004839">
    <property type="entry name" value="Aminotransferase_I/II_large"/>
</dbReference>
<dbReference type="Pfam" id="PF00155">
    <property type="entry name" value="Aminotran_1_2"/>
    <property type="match status" value="1"/>
</dbReference>
<evidence type="ECO:0000313" key="9">
    <source>
        <dbReference type="EMBL" id="TLS38253.1"/>
    </source>
</evidence>
<dbReference type="GO" id="GO:0003677">
    <property type="term" value="F:DNA binding"/>
    <property type="evidence" value="ECO:0007669"/>
    <property type="project" value="UniProtKB-KW"/>
</dbReference>
<dbReference type="InterPro" id="IPR051446">
    <property type="entry name" value="HTH_trans_reg/aminotransferase"/>
</dbReference>
<dbReference type="PRINTS" id="PR00035">
    <property type="entry name" value="HTHGNTR"/>
</dbReference>
<dbReference type="CDD" id="cd00609">
    <property type="entry name" value="AAT_like"/>
    <property type="match status" value="1"/>
</dbReference>
<keyword evidence="4" id="KW-0663">Pyridoxal phosphate</keyword>
<dbReference type="InterPro" id="IPR000524">
    <property type="entry name" value="Tscrpt_reg_HTH_GntR"/>
</dbReference>
<keyword evidence="5" id="KW-0805">Transcription regulation</keyword>
<comment type="similarity">
    <text evidence="2">In the C-terminal section; belongs to the class-I pyridoxal-phosphate-dependent aminotransferase family.</text>
</comment>
<dbReference type="InterPro" id="IPR036388">
    <property type="entry name" value="WH-like_DNA-bd_sf"/>
</dbReference>
<dbReference type="GO" id="GO:0003700">
    <property type="term" value="F:DNA-binding transcription factor activity"/>
    <property type="evidence" value="ECO:0007669"/>
    <property type="project" value="InterPro"/>
</dbReference>
<evidence type="ECO:0000256" key="3">
    <source>
        <dbReference type="ARBA" id="ARBA00022576"/>
    </source>
</evidence>
<dbReference type="OrthoDB" id="9802328at2"/>
<dbReference type="EMBL" id="SWLG01000004">
    <property type="protein sequence ID" value="TLS38253.1"/>
    <property type="molecule type" value="Genomic_DNA"/>
</dbReference>
<dbReference type="PROSITE" id="PS50949">
    <property type="entry name" value="HTH_GNTR"/>
    <property type="match status" value="1"/>
</dbReference>
<evidence type="ECO:0000313" key="10">
    <source>
        <dbReference type="Proteomes" id="UP000308230"/>
    </source>
</evidence>
<evidence type="ECO:0000256" key="1">
    <source>
        <dbReference type="ARBA" id="ARBA00001933"/>
    </source>
</evidence>
<organism evidence="9 10">
    <name type="scientific">Exobacillus caeni</name>
    <dbReference type="NCBI Taxonomy" id="2574798"/>
    <lineage>
        <taxon>Bacteria</taxon>
        <taxon>Bacillati</taxon>
        <taxon>Bacillota</taxon>
        <taxon>Bacilli</taxon>
        <taxon>Bacillales</taxon>
        <taxon>Guptibacillaceae</taxon>
        <taxon>Exobacillus</taxon>
    </lineage>
</organism>
<accession>A0A5R9FBI7</accession>
<dbReference type="InterPro" id="IPR015424">
    <property type="entry name" value="PyrdxlP-dep_Trfase"/>
</dbReference>
<dbReference type="PANTHER" id="PTHR46577:SF2">
    <property type="entry name" value="TRANSCRIPTIONAL REGULATORY PROTEIN"/>
    <property type="match status" value="1"/>
</dbReference>
<dbReference type="SUPFAM" id="SSF53383">
    <property type="entry name" value="PLP-dependent transferases"/>
    <property type="match status" value="1"/>
</dbReference>
<dbReference type="CDD" id="cd07377">
    <property type="entry name" value="WHTH_GntR"/>
    <property type="match status" value="1"/>
</dbReference>
<evidence type="ECO:0000256" key="5">
    <source>
        <dbReference type="ARBA" id="ARBA00023015"/>
    </source>
</evidence>
<keyword evidence="6" id="KW-0238">DNA-binding</keyword>
<feature type="domain" description="HTH gntR-type" evidence="8">
    <location>
        <begin position="13"/>
        <end position="81"/>
    </location>
</feature>
<keyword evidence="10" id="KW-1185">Reference proteome</keyword>
<evidence type="ECO:0000259" key="8">
    <source>
        <dbReference type="PROSITE" id="PS50949"/>
    </source>
</evidence>
<dbReference type="PANTHER" id="PTHR46577">
    <property type="entry name" value="HTH-TYPE TRANSCRIPTIONAL REGULATORY PROTEIN GABR"/>
    <property type="match status" value="1"/>
</dbReference>
<dbReference type="SMART" id="SM00345">
    <property type="entry name" value="HTH_GNTR"/>
    <property type="match status" value="1"/>
</dbReference>